<evidence type="ECO:0000259" key="1">
    <source>
        <dbReference type="Pfam" id="PF01323"/>
    </source>
</evidence>
<dbReference type="SUPFAM" id="SSF52833">
    <property type="entry name" value="Thioredoxin-like"/>
    <property type="match status" value="1"/>
</dbReference>
<keyword evidence="2" id="KW-0413">Isomerase</keyword>
<dbReference type="PANTHER" id="PTHR13887:SF41">
    <property type="entry name" value="THIOREDOXIN SUPERFAMILY PROTEIN"/>
    <property type="match status" value="1"/>
</dbReference>
<sequence length="223" mass="23758">MKVEIFSDVACPWCYIGHARFARAAERFRARGGRLEVTMRPFQLNPDAPAEGEPLLGALERKFGANVAQMTERVAGVAADDGLEVRFDRAVSANTFEAHRLIELATRQGRGEQMAERLFRAHFTDGLNVADPGVLAGLAAEAGVDDTGEGAAEVRDQLGRAGSLGITGVPLFLFEEKFAVSGAQPEETFTAAIDEVAERTGQTPITTLAAPADGCDDDGYCAV</sequence>
<dbReference type="Gene3D" id="3.40.30.10">
    <property type="entry name" value="Glutaredoxin"/>
    <property type="match status" value="1"/>
</dbReference>
<dbReference type="Pfam" id="PF01323">
    <property type="entry name" value="DSBA"/>
    <property type="match status" value="1"/>
</dbReference>
<feature type="domain" description="DSBA-like thioredoxin" evidence="1">
    <location>
        <begin position="3"/>
        <end position="193"/>
    </location>
</feature>
<gene>
    <name evidence="2" type="ORF">FHU36_005710</name>
</gene>
<dbReference type="Proteomes" id="UP000583800">
    <property type="component" value="Unassembled WGS sequence"/>
</dbReference>
<protein>
    <submittedName>
        <fullName evidence="2">Putative DsbA family dithiol-disulfide isomerase</fullName>
    </submittedName>
</protein>
<evidence type="ECO:0000313" key="3">
    <source>
        <dbReference type="Proteomes" id="UP000583800"/>
    </source>
</evidence>
<dbReference type="PANTHER" id="PTHR13887">
    <property type="entry name" value="GLUTATHIONE S-TRANSFERASE KAPPA"/>
    <property type="match status" value="1"/>
</dbReference>
<reference evidence="2 3" key="1">
    <citation type="submission" date="2020-08" db="EMBL/GenBank/DDBJ databases">
        <title>Sequencing the genomes of 1000 actinobacteria strains.</title>
        <authorList>
            <person name="Klenk H.-P."/>
        </authorList>
    </citation>
    <scope>NUCLEOTIDE SEQUENCE [LARGE SCALE GENOMIC DNA]</scope>
    <source>
        <strain evidence="2 3">DSM 45913</strain>
    </source>
</reference>
<dbReference type="EMBL" id="JACHJB010000002">
    <property type="protein sequence ID" value="MBB6349165.1"/>
    <property type="molecule type" value="Genomic_DNA"/>
</dbReference>
<evidence type="ECO:0000313" key="2">
    <source>
        <dbReference type="EMBL" id="MBB6349165.1"/>
    </source>
</evidence>
<dbReference type="GO" id="GO:0016853">
    <property type="term" value="F:isomerase activity"/>
    <property type="evidence" value="ECO:0007669"/>
    <property type="project" value="UniProtKB-KW"/>
</dbReference>
<proteinExistence type="predicted"/>
<keyword evidence="3" id="KW-1185">Reference proteome</keyword>
<dbReference type="GO" id="GO:0016491">
    <property type="term" value="F:oxidoreductase activity"/>
    <property type="evidence" value="ECO:0007669"/>
    <property type="project" value="InterPro"/>
</dbReference>
<dbReference type="InterPro" id="IPR036249">
    <property type="entry name" value="Thioredoxin-like_sf"/>
</dbReference>
<organism evidence="2 3">
    <name type="scientific">Nonomuraea muscovyensis</name>
    <dbReference type="NCBI Taxonomy" id="1124761"/>
    <lineage>
        <taxon>Bacteria</taxon>
        <taxon>Bacillati</taxon>
        <taxon>Actinomycetota</taxon>
        <taxon>Actinomycetes</taxon>
        <taxon>Streptosporangiales</taxon>
        <taxon>Streptosporangiaceae</taxon>
        <taxon>Nonomuraea</taxon>
    </lineage>
</organism>
<dbReference type="AlphaFoldDB" id="A0A7X0C637"/>
<dbReference type="RefSeq" id="WP_185086785.1">
    <property type="nucleotide sequence ID" value="NZ_JACHJB010000002.1"/>
</dbReference>
<dbReference type="CDD" id="cd03024">
    <property type="entry name" value="DsbA_FrnE"/>
    <property type="match status" value="1"/>
</dbReference>
<comment type="caution">
    <text evidence="2">The sequence shown here is derived from an EMBL/GenBank/DDBJ whole genome shotgun (WGS) entry which is preliminary data.</text>
</comment>
<name>A0A7X0C637_9ACTN</name>
<accession>A0A7X0C637</accession>
<dbReference type="InterPro" id="IPR001853">
    <property type="entry name" value="DSBA-like_thioredoxin_dom"/>
</dbReference>